<dbReference type="EMBL" id="JAINUF010000005">
    <property type="protein sequence ID" value="KAJ8360438.1"/>
    <property type="molecule type" value="Genomic_DNA"/>
</dbReference>
<evidence type="ECO:0000256" key="1">
    <source>
        <dbReference type="ARBA" id="ARBA00004245"/>
    </source>
</evidence>
<proteinExistence type="inferred from homology"/>
<dbReference type="SUPFAM" id="SSF52540">
    <property type="entry name" value="P-loop containing nucleoside triphosphate hydrolases"/>
    <property type="match status" value="1"/>
</dbReference>
<organism evidence="19 20">
    <name type="scientific">Synaphobranchus kaupii</name>
    <name type="common">Kaup's arrowtooth eel</name>
    <dbReference type="NCBI Taxonomy" id="118154"/>
    <lineage>
        <taxon>Eukaryota</taxon>
        <taxon>Metazoa</taxon>
        <taxon>Chordata</taxon>
        <taxon>Craniata</taxon>
        <taxon>Vertebrata</taxon>
        <taxon>Euteleostomi</taxon>
        <taxon>Actinopterygii</taxon>
        <taxon>Neopterygii</taxon>
        <taxon>Teleostei</taxon>
        <taxon>Anguilliformes</taxon>
        <taxon>Synaphobranchidae</taxon>
        <taxon>Synaphobranchus</taxon>
    </lineage>
</organism>
<evidence type="ECO:0000256" key="17">
    <source>
        <dbReference type="SAM" id="MobiDB-lite"/>
    </source>
</evidence>
<comment type="caution">
    <text evidence="19">The sequence shown here is derived from an EMBL/GenBank/DDBJ whole genome shotgun (WGS) entry which is preliminary data.</text>
</comment>
<dbReference type="Pfam" id="PF25408">
    <property type="entry name" value="AAA_lid_NAV1"/>
    <property type="match status" value="1"/>
</dbReference>
<keyword evidence="20" id="KW-1185">Reference proteome</keyword>
<evidence type="ECO:0000256" key="6">
    <source>
        <dbReference type="ARBA" id="ARBA00022553"/>
    </source>
</evidence>
<feature type="region of interest" description="Disordered" evidence="17">
    <location>
        <begin position="445"/>
        <end position="478"/>
    </location>
</feature>
<gene>
    <name evidence="19" type="ORF">SKAU_G00169630</name>
</gene>
<keyword evidence="4" id="KW-0488">Methylation</keyword>
<evidence type="ECO:0000256" key="5">
    <source>
        <dbReference type="ARBA" id="ARBA00022490"/>
    </source>
</evidence>
<dbReference type="GO" id="GO:0001578">
    <property type="term" value="P:microtubule bundle formation"/>
    <property type="evidence" value="ECO:0007669"/>
    <property type="project" value="TreeGrafter"/>
</dbReference>
<dbReference type="InterPro" id="IPR057126">
    <property type="entry name" value="NAV1-like_ubiquitin-like"/>
</dbReference>
<dbReference type="PANTHER" id="PTHR12784:SF3">
    <property type="entry name" value="NEURON NAVIGATOR 1"/>
    <property type="match status" value="1"/>
</dbReference>
<evidence type="ECO:0000256" key="15">
    <source>
        <dbReference type="ARBA" id="ARBA00067341"/>
    </source>
</evidence>
<dbReference type="SMART" id="SM00382">
    <property type="entry name" value="AAA"/>
    <property type="match status" value="1"/>
</dbReference>
<evidence type="ECO:0000313" key="19">
    <source>
        <dbReference type="EMBL" id="KAJ8360438.1"/>
    </source>
</evidence>
<reference evidence="19" key="1">
    <citation type="journal article" date="2023" name="Science">
        <title>Genome structures resolve the early diversification of teleost fishes.</title>
        <authorList>
            <person name="Parey E."/>
            <person name="Louis A."/>
            <person name="Montfort J."/>
            <person name="Bouchez O."/>
            <person name="Roques C."/>
            <person name="Iampietro C."/>
            <person name="Lluch J."/>
            <person name="Castinel A."/>
            <person name="Donnadieu C."/>
            <person name="Desvignes T."/>
            <person name="Floi Bucao C."/>
            <person name="Jouanno E."/>
            <person name="Wen M."/>
            <person name="Mejri S."/>
            <person name="Dirks R."/>
            <person name="Jansen H."/>
            <person name="Henkel C."/>
            <person name="Chen W.J."/>
            <person name="Zahm M."/>
            <person name="Cabau C."/>
            <person name="Klopp C."/>
            <person name="Thompson A.W."/>
            <person name="Robinson-Rechavi M."/>
            <person name="Braasch I."/>
            <person name="Lecointre G."/>
            <person name="Bobe J."/>
            <person name="Postlethwait J.H."/>
            <person name="Berthelot C."/>
            <person name="Roest Crollius H."/>
            <person name="Guiguen Y."/>
        </authorList>
    </citation>
    <scope>NUCLEOTIDE SEQUENCE</scope>
    <source>
        <strain evidence="19">WJC10195</strain>
    </source>
</reference>
<comment type="subunit">
    <text evidence="14">Interacts with tubulin.</text>
</comment>
<dbReference type="InterPro" id="IPR039041">
    <property type="entry name" value="Nav/unc-53"/>
</dbReference>
<evidence type="ECO:0000256" key="13">
    <source>
        <dbReference type="ARBA" id="ARBA00059345"/>
    </source>
</evidence>
<evidence type="ECO:0000256" key="11">
    <source>
        <dbReference type="ARBA" id="ARBA00023054"/>
    </source>
</evidence>
<comment type="function">
    <text evidence="13">May be involved in neuronal migration.</text>
</comment>
<feature type="domain" description="AAA+ ATPase" evidence="18">
    <location>
        <begin position="183"/>
        <end position="322"/>
    </location>
</feature>
<dbReference type="GO" id="GO:0005874">
    <property type="term" value="C:microtubule"/>
    <property type="evidence" value="ECO:0007669"/>
    <property type="project" value="UniProtKB-KW"/>
</dbReference>
<evidence type="ECO:0000256" key="12">
    <source>
        <dbReference type="ARBA" id="ARBA00023212"/>
    </source>
</evidence>
<comment type="similarity">
    <text evidence="2">Belongs to the Nav/unc-53 family.</text>
</comment>
<comment type="subcellular location">
    <subcellularLocation>
        <location evidence="1">Cytoplasm</location>
        <location evidence="1">Cytoskeleton</location>
    </subcellularLocation>
</comment>
<evidence type="ECO:0000256" key="9">
    <source>
        <dbReference type="ARBA" id="ARBA00022902"/>
    </source>
</evidence>
<dbReference type="GO" id="GO:0043194">
    <property type="term" value="C:axon initial segment"/>
    <property type="evidence" value="ECO:0007669"/>
    <property type="project" value="TreeGrafter"/>
</dbReference>
<evidence type="ECO:0000259" key="18">
    <source>
        <dbReference type="SMART" id="SM00382"/>
    </source>
</evidence>
<keyword evidence="8" id="KW-0221">Differentiation</keyword>
<keyword evidence="11" id="KW-0175">Coiled coil</keyword>
<protein>
    <recommendedName>
        <fullName evidence="15">Neuron navigator 1</fullName>
    </recommendedName>
    <alternativeName>
        <fullName evidence="16">Pore membrane and/or filament-interacting-like protein 3</fullName>
    </alternativeName>
</protein>
<evidence type="ECO:0000256" key="3">
    <source>
        <dbReference type="ARBA" id="ARBA00022473"/>
    </source>
</evidence>
<dbReference type="Proteomes" id="UP001152622">
    <property type="component" value="Chromosome 5"/>
</dbReference>
<keyword evidence="7" id="KW-0493">Microtubule</keyword>
<dbReference type="Pfam" id="PF23092">
    <property type="entry name" value="Ubiquitin_6"/>
    <property type="match status" value="1"/>
</dbReference>
<evidence type="ECO:0000256" key="10">
    <source>
        <dbReference type="ARBA" id="ARBA00022990"/>
    </source>
</evidence>
<sequence length="510" mass="57172">MSVTKSFSLSLNEGKDPGFDKGFLSCLLQYLVTSPPVEAVSLPVHRDDLRLRVVVRLVDQRLFKDEVKQLEFFVGWVRINGRRDWATLDTAISQVFKDYIAKVDPTSSLGLSADSVFCYHVNHMKRVIGGEVPEATPFRCMGKSACSISISLKGLKEKCVDCLVFETLIPKPMMQHYISLLLKHRRLVLTGPSGTGKTYLTSRLAEYLVERSGREVAPGVAVTFNMHRQSCKDLQLYLSNLANQIDRETSTGDVPLVVILDDISDASSISELVNGALTCKYHKCPYIIGTTNQPVKMTPNHGLHLSFRMVTFSNNVEPANGFLVRYLHRKLMEAENDGSVSNENLLRVLDWVPKLWYHLHTFLEKHSTSDFLIGPCFFLSCPVTVEEFRSWFIDLWNHSIIPYLQEGAKDGIKVHGQKAAWEDPVEWVRGTLPWPSAQQDQAKLFHLPPPSMGPGSPGKPIEERPSKETPPSSLESDPLMAMLLKLQEAANVIESPDRETVADPSLKPSL</sequence>
<accession>A0A9Q1J085</accession>
<keyword evidence="5" id="KW-0963">Cytoplasm</keyword>
<dbReference type="GO" id="GO:0001764">
    <property type="term" value="P:neuron migration"/>
    <property type="evidence" value="ECO:0007669"/>
    <property type="project" value="TreeGrafter"/>
</dbReference>
<evidence type="ECO:0000256" key="16">
    <source>
        <dbReference type="ARBA" id="ARBA00080430"/>
    </source>
</evidence>
<evidence type="ECO:0000256" key="4">
    <source>
        <dbReference type="ARBA" id="ARBA00022481"/>
    </source>
</evidence>
<keyword evidence="12" id="KW-0206">Cytoskeleton</keyword>
<dbReference type="FunFam" id="3.40.50.300:FF:000409">
    <property type="entry name" value="Neuron navigator 1"/>
    <property type="match status" value="1"/>
</dbReference>
<name>A0A9Q1J085_SYNKA</name>
<evidence type="ECO:0000256" key="2">
    <source>
        <dbReference type="ARBA" id="ARBA00006255"/>
    </source>
</evidence>
<dbReference type="InterPro" id="IPR057568">
    <property type="entry name" value="CortBP2_NAV1-like_AAA_lid"/>
</dbReference>
<evidence type="ECO:0000256" key="14">
    <source>
        <dbReference type="ARBA" id="ARBA00064590"/>
    </source>
</evidence>
<keyword evidence="10" id="KW-0007">Acetylation</keyword>
<feature type="region of interest" description="Disordered" evidence="17">
    <location>
        <begin position="490"/>
        <end position="510"/>
    </location>
</feature>
<evidence type="ECO:0000256" key="7">
    <source>
        <dbReference type="ARBA" id="ARBA00022701"/>
    </source>
</evidence>
<dbReference type="OrthoDB" id="8902551at2759"/>
<dbReference type="InterPro" id="IPR003593">
    <property type="entry name" value="AAA+_ATPase"/>
</dbReference>
<keyword evidence="3" id="KW-0217">Developmental protein</keyword>
<keyword evidence="9" id="KW-0524">Neurogenesis</keyword>
<evidence type="ECO:0000256" key="8">
    <source>
        <dbReference type="ARBA" id="ARBA00022782"/>
    </source>
</evidence>
<dbReference type="AlphaFoldDB" id="A0A9Q1J085"/>
<evidence type="ECO:0000313" key="20">
    <source>
        <dbReference type="Proteomes" id="UP001152622"/>
    </source>
</evidence>
<dbReference type="PANTHER" id="PTHR12784">
    <property type="entry name" value="STEERIN"/>
    <property type="match status" value="1"/>
</dbReference>
<dbReference type="InterPro" id="IPR027417">
    <property type="entry name" value="P-loop_NTPase"/>
</dbReference>
<keyword evidence="6" id="KW-0597">Phosphoprotein</keyword>
<dbReference type="Gene3D" id="3.40.50.300">
    <property type="entry name" value="P-loop containing nucleotide triphosphate hydrolases"/>
    <property type="match status" value="1"/>
</dbReference>